<feature type="region of interest" description="Disordered" evidence="1">
    <location>
        <begin position="122"/>
        <end position="228"/>
    </location>
</feature>
<name>A0A4Y3RCN2_9ACTN</name>
<evidence type="ECO:0000313" key="3">
    <source>
        <dbReference type="Proteomes" id="UP000315226"/>
    </source>
</evidence>
<accession>A0A4Y3RCN2</accession>
<comment type="caution">
    <text evidence="2">The sequence shown here is derived from an EMBL/GenBank/DDBJ whole genome shotgun (WGS) entry which is preliminary data.</text>
</comment>
<evidence type="ECO:0000256" key="1">
    <source>
        <dbReference type="SAM" id="MobiDB-lite"/>
    </source>
</evidence>
<dbReference type="GO" id="GO:0016491">
    <property type="term" value="F:oxidoreductase activity"/>
    <property type="evidence" value="ECO:0007669"/>
    <property type="project" value="InterPro"/>
</dbReference>
<evidence type="ECO:0008006" key="4">
    <source>
        <dbReference type="Google" id="ProtNLM"/>
    </source>
</evidence>
<feature type="compositionally biased region" description="Basic and acidic residues" evidence="1">
    <location>
        <begin position="141"/>
        <end position="157"/>
    </location>
</feature>
<protein>
    <recommendedName>
        <fullName evidence="4">Nitroreductase domain-containing protein</fullName>
    </recommendedName>
</protein>
<evidence type="ECO:0000313" key="2">
    <source>
        <dbReference type="EMBL" id="GEB54423.1"/>
    </source>
</evidence>
<dbReference type="Gene3D" id="3.40.109.10">
    <property type="entry name" value="NADH Oxidase"/>
    <property type="match status" value="1"/>
</dbReference>
<dbReference type="InterPro" id="IPR000415">
    <property type="entry name" value="Nitroreductase-like"/>
</dbReference>
<dbReference type="EMBL" id="BJMN01000001">
    <property type="protein sequence ID" value="GEB54423.1"/>
    <property type="molecule type" value="Genomic_DNA"/>
</dbReference>
<proteinExistence type="predicted"/>
<keyword evidence="3" id="KW-1185">Reference proteome</keyword>
<feature type="region of interest" description="Disordered" evidence="1">
    <location>
        <begin position="84"/>
        <end position="103"/>
    </location>
</feature>
<dbReference type="Proteomes" id="UP000315226">
    <property type="component" value="Unassembled WGS sequence"/>
</dbReference>
<sequence>MTGGKNAALVWNATDTVNPDGSVQIKADLTGPDAATGSTQPLKVIVDRNASGAASTDIGPGSVNLLTGEFTLSTTDASAFGPSLARTASSRTPDKAARQEGQAPIFGKEWVAGTAAEVGVQLLPRPPDLRHRGRRHRLRGRRDPLHLEHGQDRLDRRAGRRGAHPQGRGDRDVHPDRQRGHGDRVHQARRLRHHLAGLQHPDGGRVQLHRHRGLRDRRRRRQDPARPKRIIAPTSAVTTAGCAADPATKGCRALEFVYATSTTATAGTFGDVAGQVKEVRLWSTAPGAAAATSKAVQTYVYDDANRLRQAWNPQINPPLKTEYGYDAEGRVTTLVPPGELPWTFTYGKAGNAATAGDGMLLNASRSGLKQGTTDVQEGTATTSVVYDVPLTGAAAPYGMGAADVKTWGQLDAPTDATAVFPADAIPASASGTALNASDYQRADVHYLGASGRQVNSAAPGGHIDTTEFDRRIPSEVVDGLRAAALLEGCRLVVPGAWHTDTVMGLVHTAELFEAADEAVRAEIAAWTRTGAVGEGPATEGVPAYAFGPRQYDVTSPARDFDAPRQVPGRVSARFEKNPQIALLGTADDTPEQWLKAGQAMQRVLLQATLDGLSTSLMSQPLEWPELRSDARDPSSKVGFVHMVFRLGYGPQGRATPRRPVSEVLSFD</sequence>
<feature type="compositionally biased region" description="Basic residues" evidence="1">
    <location>
        <begin position="131"/>
        <end position="140"/>
    </location>
</feature>
<dbReference type="AlphaFoldDB" id="A0A4Y3RCN2"/>
<organism evidence="2 3">
    <name type="scientific">Streptomyces gardneri</name>
    <dbReference type="NCBI Taxonomy" id="66892"/>
    <lineage>
        <taxon>Bacteria</taxon>
        <taxon>Bacillati</taxon>
        <taxon>Actinomycetota</taxon>
        <taxon>Actinomycetes</taxon>
        <taxon>Kitasatosporales</taxon>
        <taxon>Streptomycetaceae</taxon>
        <taxon>Streptomyces</taxon>
    </lineage>
</organism>
<reference evidence="2 3" key="1">
    <citation type="submission" date="2019-06" db="EMBL/GenBank/DDBJ databases">
        <title>Whole genome shotgun sequence of Streptomyces gardneri NBRC 12865.</title>
        <authorList>
            <person name="Hosoyama A."/>
            <person name="Uohara A."/>
            <person name="Ohji S."/>
            <person name="Ichikawa N."/>
        </authorList>
    </citation>
    <scope>NUCLEOTIDE SEQUENCE [LARGE SCALE GENOMIC DNA]</scope>
    <source>
        <strain evidence="2 3">NBRC 12865</strain>
    </source>
</reference>
<dbReference type="SUPFAM" id="SSF55469">
    <property type="entry name" value="FMN-dependent nitroreductase-like"/>
    <property type="match status" value="1"/>
</dbReference>
<feature type="compositionally biased region" description="Basic residues" evidence="1">
    <location>
        <begin position="207"/>
        <end position="221"/>
    </location>
</feature>
<feature type="compositionally biased region" description="Basic and acidic residues" evidence="1">
    <location>
        <begin position="167"/>
        <end position="186"/>
    </location>
</feature>
<gene>
    <name evidence="2" type="ORF">SGA01_00280</name>
</gene>